<accession>A0ABN3PF00</accession>
<gene>
    <name evidence="4" type="ORF">GCM10010411_13610</name>
</gene>
<keyword evidence="5" id="KW-1185">Reference proteome</keyword>
<protein>
    <recommendedName>
        <fullName evidence="3">Peptidase C51 domain-containing protein</fullName>
    </recommendedName>
</protein>
<dbReference type="EMBL" id="BAAATD010000001">
    <property type="protein sequence ID" value="GAA2582179.1"/>
    <property type="molecule type" value="Genomic_DNA"/>
</dbReference>
<feature type="transmembrane region" description="Helical" evidence="2">
    <location>
        <begin position="17"/>
        <end position="38"/>
    </location>
</feature>
<evidence type="ECO:0000313" key="5">
    <source>
        <dbReference type="Proteomes" id="UP001501509"/>
    </source>
</evidence>
<sequence>MLDRKIVKPASDDPNTIVGVALSAVLAGALGLAVLSPFGSDATADTRADAQVAGPEHARKGASKSGKSGKSGEAVSASKAEKASAAPATSAEAIKVAMKQVGITEGRDGQTKFHDWYMTTNEAKLTAKRDGGDPAEYSGAAWCNMFVSWVGAQAGVKGMGWDAYTVQHARWLDKNNKWGQQAKPGALVFFDWQNGSSGGIDGIDHVGMVVKDNGDGTISTVEGNISSSVVKKVRPKSSVVGYGYPDYADYNKKS</sequence>
<organism evidence="4 5">
    <name type="scientific">Actinomadura fulvescens</name>
    <dbReference type="NCBI Taxonomy" id="46160"/>
    <lineage>
        <taxon>Bacteria</taxon>
        <taxon>Bacillati</taxon>
        <taxon>Actinomycetota</taxon>
        <taxon>Actinomycetes</taxon>
        <taxon>Streptosporangiales</taxon>
        <taxon>Thermomonosporaceae</taxon>
        <taxon>Actinomadura</taxon>
    </lineage>
</organism>
<feature type="compositionally biased region" description="Low complexity" evidence="1">
    <location>
        <begin position="63"/>
        <end position="83"/>
    </location>
</feature>
<feature type="domain" description="Peptidase C51" evidence="3">
    <location>
        <begin position="137"/>
        <end position="224"/>
    </location>
</feature>
<evidence type="ECO:0000256" key="2">
    <source>
        <dbReference type="SAM" id="Phobius"/>
    </source>
</evidence>
<dbReference type="RefSeq" id="WP_344538656.1">
    <property type="nucleotide sequence ID" value="NZ_BAAATD010000001.1"/>
</dbReference>
<dbReference type="Pfam" id="PF05257">
    <property type="entry name" value="CHAP"/>
    <property type="match status" value="1"/>
</dbReference>
<name>A0ABN3PF00_9ACTN</name>
<reference evidence="4 5" key="1">
    <citation type="journal article" date="2019" name="Int. J. Syst. Evol. Microbiol.">
        <title>The Global Catalogue of Microorganisms (GCM) 10K type strain sequencing project: providing services to taxonomists for standard genome sequencing and annotation.</title>
        <authorList>
            <consortium name="The Broad Institute Genomics Platform"/>
            <consortium name="The Broad Institute Genome Sequencing Center for Infectious Disease"/>
            <person name="Wu L."/>
            <person name="Ma J."/>
        </authorList>
    </citation>
    <scope>NUCLEOTIDE SEQUENCE [LARGE SCALE GENOMIC DNA]</scope>
    <source>
        <strain evidence="4 5">JCM 6833</strain>
    </source>
</reference>
<evidence type="ECO:0000259" key="3">
    <source>
        <dbReference type="Pfam" id="PF05257"/>
    </source>
</evidence>
<keyword evidence="2" id="KW-1133">Transmembrane helix</keyword>
<dbReference type="InterPro" id="IPR007921">
    <property type="entry name" value="CHAP_dom"/>
</dbReference>
<dbReference type="Gene3D" id="3.90.1720.10">
    <property type="entry name" value="endopeptidase domain like (from Nostoc punctiforme)"/>
    <property type="match status" value="1"/>
</dbReference>
<feature type="region of interest" description="Disordered" evidence="1">
    <location>
        <begin position="46"/>
        <end position="83"/>
    </location>
</feature>
<keyword evidence="2" id="KW-0472">Membrane</keyword>
<keyword evidence="2" id="KW-0812">Transmembrane</keyword>
<dbReference type="Proteomes" id="UP001501509">
    <property type="component" value="Unassembled WGS sequence"/>
</dbReference>
<evidence type="ECO:0000313" key="4">
    <source>
        <dbReference type="EMBL" id="GAA2582179.1"/>
    </source>
</evidence>
<evidence type="ECO:0000256" key="1">
    <source>
        <dbReference type="SAM" id="MobiDB-lite"/>
    </source>
</evidence>
<comment type="caution">
    <text evidence="4">The sequence shown here is derived from an EMBL/GenBank/DDBJ whole genome shotgun (WGS) entry which is preliminary data.</text>
</comment>
<proteinExistence type="predicted"/>